<dbReference type="InterPro" id="IPR036259">
    <property type="entry name" value="MFS_trans_sf"/>
</dbReference>
<dbReference type="PROSITE" id="PS50850">
    <property type="entry name" value="MFS"/>
    <property type="match status" value="1"/>
</dbReference>
<evidence type="ECO:0000256" key="4">
    <source>
        <dbReference type="ARBA" id="ARBA00022989"/>
    </source>
</evidence>
<keyword evidence="2" id="KW-1003">Cell membrane</keyword>
<evidence type="ECO:0000256" key="6">
    <source>
        <dbReference type="SAM" id="Phobius"/>
    </source>
</evidence>
<feature type="transmembrane region" description="Helical" evidence="6">
    <location>
        <begin position="263"/>
        <end position="283"/>
    </location>
</feature>
<comment type="subcellular location">
    <subcellularLocation>
        <location evidence="1">Cell membrane</location>
        <topology evidence="1">Multi-pass membrane protein</topology>
    </subcellularLocation>
</comment>
<dbReference type="GO" id="GO:0022857">
    <property type="term" value="F:transmembrane transporter activity"/>
    <property type="evidence" value="ECO:0007669"/>
    <property type="project" value="InterPro"/>
</dbReference>
<dbReference type="InterPro" id="IPR011701">
    <property type="entry name" value="MFS"/>
</dbReference>
<gene>
    <name evidence="8" type="ORF">UFOPK1852_00278</name>
</gene>
<accession>A0A6J6GUJ3</accession>
<dbReference type="EMBL" id="CAEZUS010000027">
    <property type="protein sequence ID" value="CAB4603990.1"/>
    <property type="molecule type" value="Genomic_DNA"/>
</dbReference>
<keyword evidence="5 6" id="KW-0472">Membrane</keyword>
<keyword evidence="4 6" id="KW-1133">Transmembrane helix</keyword>
<feature type="domain" description="Major facilitator superfamily (MFS) profile" evidence="7">
    <location>
        <begin position="215"/>
        <end position="407"/>
    </location>
</feature>
<dbReference type="SUPFAM" id="SSF103473">
    <property type="entry name" value="MFS general substrate transporter"/>
    <property type="match status" value="1"/>
</dbReference>
<feature type="transmembrane region" description="Helical" evidence="6">
    <location>
        <begin position="350"/>
        <end position="372"/>
    </location>
</feature>
<reference evidence="8" key="1">
    <citation type="submission" date="2020-05" db="EMBL/GenBank/DDBJ databases">
        <authorList>
            <person name="Chiriac C."/>
            <person name="Salcher M."/>
            <person name="Ghai R."/>
            <person name="Kavagutti S V."/>
        </authorList>
    </citation>
    <scope>NUCLEOTIDE SEQUENCE</scope>
</reference>
<evidence type="ECO:0000313" key="8">
    <source>
        <dbReference type="EMBL" id="CAB4603990.1"/>
    </source>
</evidence>
<dbReference type="PANTHER" id="PTHR23513:SF17">
    <property type="entry name" value="MEMBRANE PROTEIN"/>
    <property type="match status" value="1"/>
</dbReference>
<feature type="transmembrane region" description="Helical" evidence="6">
    <location>
        <begin position="30"/>
        <end position="51"/>
    </location>
</feature>
<evidence type="ECO:0000259" key="7">
    <source>
        <dbReference type="PROSITE" id="PS50850"/>
    </source>
</evidence>
<name>A0A6J6GUJ3_9ZZZZ</name>
<evidence type="ECO:0000256" key="2">
    <source>
        <dbReference type="ARBA" id="ARBA00022475"/>
    </source>
</evidence>
<protein>
    <submittedName>
        <fullName evidence="8">Unannotated protein</fullName>
    </submittedName>
</protein>
<organism evidence="8">
    <name type="scientific">freshwater metagenome</name>
    <dbReference type="NCBI Taxonomy" id="449393"/>
    <lineage>
        <taxon>unclassified sequences</taxon>
        <taxon>metagenomes</taxon>
        <taxon>ecological metagenomes</taxon>
    </lineage>
</organism>
<dbReference type="GO" id="GO:0005886">
    <property type="term" value="C:plasma membrane"/>
    <property type="evidence" value="ECO:0007669"/>
    <property type="project" value="UniProtKB-SubCell"/>
</dbReference>
<evidence type="ECO:0000256" key="1">
    <source>
        <dbReference type="ARBA" id="ARBA00004651"/>
    </source>
</evidence>
<dbReference type="Gene3D" id="1.20.1250.20">
    <property type="entry name" value="MFS general substrate transporter like domains"/>
    <property type="match status" value="1"/>
</dbReference>
<feature type="transmembrane region" description="Helical" evidence="6">
    <location>
        <begin position="295"/>
        <end position="321"/>
    </location>
</feature>
<dbReference type="AlphaFoldDB" id="A0A6J6GUJ3"/>
<keyword evidence="3 6" id="KW-0812">Transmembrane</keyword>
<evidence type="ECO:0000256" key="5">
    <source>
        <dbReference type="ARBA" id="ARBA00023136"/>
    </source>
</evidence>
<feature type="transmembrane region" description="Helical" evidence="6">
    <location>
        <begin position="162"/>
        <end position="180"/>
    </location>
</feature>
<feature type="transmembrane region" description="Helical" evidence="6">
    <location>
        <begin position="128"/>
        <end position="147"/>
    </location>
</feature>
<dbReference type="InterPro" id="IPR020846">
    <property type="entry name" value="MFS_dom"/>
</dbReference>
<sequence>MRWIGQATDGIFQGALATFVLFSPERQANALNAALAFAVVLLPYSIIGPFVGTVLDRVSRQRALVISNFSRALDLLLIALLVFTGKTGLELTIFVLIAFGINRLILAATSAGLPLLVDQPNLISANAMAVTGGSVFLVLGGGLGLGLRKLFDSLGTADHVDAYLIMAAACGYALASAMAMRLRKLEIGPLDHERKPASLTQGFIEMREGWDFLKIHSDAMRGIIANGLQRGGLTALTLVGLMLERNTFNDPAKPEAGLSGLALAFSIAGIGIVLGALIAPFGVKKYGRHSWMRSMMYLSVLGPLPLAIWGTEITLFLAAFLTSLFGQSFKVTNDALVQSKIDDYYRGRVFAVYDVLVNAAIVSGGIIAALLLSDSGKGWQVPTLVSLIYLATATRLLRSGKFLPPSK</sequence>
<proteinExistence type="predicted"/>
<dbReference type="Pfam" id="PF07690">
    <property type="entry name" value="MFS_1"/>
    <property type="match status" value="1"/>
</dbReference>
<evidence type="ECO:0000256" key="3">
    <source>
        <dbReference type="ARBA" id="ARBA00022692"/>
    </source>
</evidence>
<dbReference type="PANTHER" id="PTHR23513">
    <property type="entry name" value="INTEGRAL MEMBRANE EFFLUX PROTEIN-RELATED"/>
    <property type="match status" value="1"/>
</dbReference>